<dbReference type="Proteomes" id="UP000777482">
    <property type="component" value="Unassembled WGS sequence"/>
</dbReference>
<reference evidence="4 5" key="1">
    <citation type="submission" date="2020-11" db="EMBL/GenBank/DDBJ databases">
        <title>Kefir isolates.</title>
        <authorList>
            <person name="Marcisauskas S."/>
            <person name="Kim Y."/>
            <person name="Blasche S."/>
        </authorList>
    </citation>
    <scope>NUCLEOTIDE SEQUENCE [LARGE SCALE GENOMIC DNA]</scope>
    <source>
        <strain evidence="4 5">KR</strain>
    </source>
</reference>
<comment type="caution">
    <text evidence="4">The sequence shown here is derived from an EMBL/GenBank/DDBJ whole genome shotgun (WGS) entry which is preliminary data.</text>
</comment>
<dbReference type="CDD" id="cd11295">
    <property type="entry name" value="Mago_nashi"/>
    <property type="match status" value="1"/>
</dbReference>
<evidence type="ECO:0000313" key="4">
    <source>
        <dbReference type="EMBL" id="KAG0659475.1"/>
    </source>
</evidence>
<dbReference type="FunFam" id="3.30.1560.10:FF:000001">
    <property type="entry name" value="Protein mago nashi homolog"/>
    <property type="match status" value="1"/>
</dbReference>
<evidence type="ECO:0008006" key="6">
    <source>
        <dbReference type="Google" id="ProtNLM"/>
    </source>
</evidence>
<evidence type="ECO:0000313" key="5">
    <source>
        <dbReference type="Proteomes" id="UP000777482"/>
    </source>
</evidence>
<evidence type="ECO:0000256" key="3">
    <source>
        <dbReference type="ARBA" id="ARBA00023242"/>
    </source>
</evidence>
<dbReference type="InterPro" id="IPR004023">
    <property type="entry name" value="Mago_nashi"/>
</dbReference>
<protein>
    <recommendedName>
        <fullName evidence="6">Protein mago nashi</fullName>
    </recommendedName>
</protein>
<dbReference type="GO" id="GO:0008380">
    <property type="term" value="P:RNA splicing"/>
    <property type="evidence" value="ECO:0007669"/>
    <property type="project" value="InterPro"/>
</dbReference>
<dbReference type="GO" id="GO:0035145">
    <property type="term" value="C:exon-exon junction complex"/>
    <property type="evidence" value="ECO:0007669"/>
    <property type="project" value="InterPro"/>
</dbReference>
<dbReference type="PANTHER" id="PTHR12638:SF0">
    <property type="entry name" value="MAGO HOMOLOG, EXON JUNCTION COMPLEX SUBUNIT-RELATED"/>
    <property type="match status" value="1"/>
</dbReference>
<comment type="similarity">
    <text evidence="2">Belongs to the mago nashi family.</text>
</comment>
<sequence length="160" mass="18542">MADQFYLRYYSGHVGAYGHEFIEFEITGNRLRFALNSNYRNESMIRREMCLSDAVIKEFKRILAESEITKQDDDKWPKKNVVGKQELEVKLAPYHISFQTAKIGSMVDVNNSDDPEGLQTFYYLVQDLKIFVYSLISLHFKIKPGCVALVSCRKNGPTRD</sequence>
<evidence type="ECO:0000256" key="2">
    <source>
        <dbReference type="ARBA" id="ARBA00009270"/>
    </source>
</evidence>
<dbReference type="OrthoDB" id="6495301at2759"/>
<dbReference type="EMBL" id="PUHQ01000053">
    <property type="protein sequence ID" value="KAG0659475.1"/>
    <property type="molecule type" value="Genomic_DNA"/>
</dbReference>
<accession>A0A9P6VZI8</accession>
<organism evidence="4 5">
    <name type="scientific">Rhodotorula mucilaginosa</name>
    <name type="common">Yeast</name>
    <name type="synonym">Rhodotorula rubra</name>
    <dbReference type="NCBI Taxonomy" id="5537"/>
    <lineage>
        <taxon>Eukaryota</taxon>
        <taxon>Fungi</taxon>
        <taxon>Dikarya</taxon>
        <taxon>Basidiomycota</taxon>
        <taxon>Pucciniomycotina</taxon>
        <taxon>Microbotryomycetes</taxon>
        <taxon>Sporidiobolales</taxon>
        <taxon>Sporidiobolaceae</taxon>
        <taxon>Rhodotorula</taxon>
    </lineage>
</organism>
<dbReference type="Pfam" id="PF02792">
    <property type="entry name" value="Mago_nashi"/>
    <property type="match status" value="1"/>
</dbReference>
<keyword evidence="3" id="KW-0539">Nucleus</keyword>
<proteinExistence type="inferred from homology"/>
<evidence type="ECO:0000256" key="1">
    <source>
        <dbReference type="ARBA" id="ARBA00004123"/>
    </source>
</evidence>
<dbReference type="SUPFAM" id="SSF89817">
    <property type="entry name" value="Mago nashi protein"/>
    <property type="match status" value="1"/>
</dbReference>
<keyword evidence="5" id="KW-1185">Reference proteome</keyword>
<comment type="subcellular location">
    <subcellularLocation>
        <location evidence="1">Nucleus</location>
    </subcellularLocation>
</comment>
<dbReference type="PANTHER" id="PTHR12638">
    <property type="entry name" value="PROTEIN MAGO NASHI HOMOLOG"/>
    <property type="match status" value="1"/>
</dbReference>
<dbReference type="Gene3D" id="3.30.1560.10">
    <property type="entry name" value="Mago nashi"/>
    <property type="match status" value="1"/>
</dbReference>
<dbReference type="InterPro" id="IPR036605">
    <property type="entry name" value="Mago_nashi_sf"/>
</dbReference>
<gene>
    <name evidence="4" type="ORF">C6P46_005112</name>
</gene>
<dbReference type="AlphaFoldDB" id="A0A9P6VZI8"/>
<name>A0A9P6VZI8_RHOMI</name>